<organism evidence="3 4">
    <name type="scientific">Campylobacter anatolicus</name>
    <dbReference type="NCBI Taxonomy" id="2829105"/>
    <lineage>
        <taxon>Bacteria</taxon>
        <taxon>Pseudomonadati</taxon>
        <taxon>Campylobacterota</taxon>
        <taxon>Epsilonproteobacteria</taxon>
        <taxon>Campylobacterales</taxon>
        <taxon>Campylobacteraceae</taxon>
        <taxon>Campylobacter</taxon>
    </lineage>
</organism>
<dbReference type="GO" id="GO:0016779">
    <property type="term" value="F:nucleotidyltransferase activity"/>
    <property type="evidence" value="ECO:0007669"/>
    <property type="project" value="UniProtKB-KW"/>
</dbReference>
<comment type="caution">
    <text evidence="3">The sequence shown here is derived from an EMBL/GenBank/DDBJ whole genome shotgun (WGS) entry which is preliminary data.</text>
</comment>
<dbReference type="EMBL" id="JAGSSW010000001">
    <property type="protein sequence ID" value="MBR8463301.1"/>
    <property type="molecule type" value="Genomic_DNA"/>
</dbReference>
<dbReference type="InterPro" id="IPR050793">
    <property type="entry name" value="CMP-NeuNAc_synthase"/>
</dbReference>
<dbReference type="EC" id="2.7.7.81" evidence="2"/>
<accession>A0ABS5HG97</accession>
<comment type="similarity">
    <text evidence="1">Belongs to the CMP-NeuNAc synthase family.</text>
</comment>
<dbReference type="InterPro" id="IPR003329">
    <property type="entry name" value="Cytidylyl_trans"/>
</dbReference>
<evidence type="ECO:0000313" key="3">
    <source>
        <dbReference type="EMBL" id="MBR8463301.1"/>
    </source>
</evidence>
<keyword evidence="3" id="KW-0548">Nucleotidyltransferase</keyword>
<keyword evidence="4" id="KW-1185">Reference proteome</keyword>
<proteinExistence type="inferred from homology"/>
<dbReference type="InterPro" id="IPR029044">
    <property type="entry name" value="Nucleotide-diphossugar_trans"/>
</dbReference>
<reference evidence="3 4" key="1">
    <citation type="submission" date="2021-04" db="EMBL/GenBank/DDBJ databases">
        <title>Molecular and phenotypic characterization and identification of bacterial isolates recovered from the Anatolian ground squirrels (Spermophilus xanthoprymnus) and which have the potential to form a new species in the Campylobacter genus.</title>
        <authorList>
            <person name="Aydin F."/>
            <person name="Abay S."/>
            <person name="Kayman T."/>
            <person name="Karakaya E."/>
            <person name="Mustak H.K."/>
            <person name="Mustak I.B."/>
            <person name="Bilgin N."/>
            <person name="Duzler A."/>
            <person name="Sahin O."/>
            <person name="Guran O."/>
            <person name="Saticioglu I.B."/>
        </authorList>
    </citation>
    <scope>NUCLEOTIDE SEQUENCE [LARGE SCALE GENOMIC DNA]</scope>
    <source>
        <strain evidence="4">faydin-G24</strain>
    </source>
</reference>
<protein>
    <recommendedName>
        <fullName evidence="2">Pseudaminic acid cytidylyltransferase</fullName>
        <ecNumber evidence="2">2.7.7.81</ecNumber>
    </recommendedName>
</protein>
<sequence length="239" mass="27177">MSENLYKQAYNNNTKCLCIIPARGGSKRIPRKNIKDFCGLPLIAYSIKAALNSQVFTDVIVSTDDDEIASVALKYGAKVPFIRETNLSDDYATSSDVVRDVIIKFGDRFDEICCIYATAPLLTDEILRRAYVKFKEANAEFLFSATEFAFPIQRAIKLDKNSRVSMFYPHFEHTRSQDLEAAYHDAGQFYFGKKSAWLTQKSIFAPHSVAFLLPRNLVCDIDTPDDFEFAKKLYQINSI</sequence>
<dbReference type="InterPro" id="IPR020039">
    <property type="entry name" value="PseF"/>
</dbReference>
<gene>
    <name evidence="3" type="primary">pseF</name>
    <name evidence="3" type="ORF">KDD93_01785</name>
</gene>
<dbReference type="PANTHER" id="PTHR21485">
    <property type="entry name" value="HAD SUPERFAMILY MEMBERS CMAS AND KDSC"/>
    <property type="match status" value="1"/>
</dbReference>
<dbReference type="NCBIfam" id="TIGR03584">
    <property type="entry name" value="PseF"/>
    <property type="match status" value="1"/>
</dbReference>
<dbReference type="CDD" id="cd02513">
    <property type="entry name" value="CMP-NeuAc_Synthase"/>
    <property type="match status" value="1"/>
</dbReference>
<name>A0ABS5HG97_9BACT</name>
<dbReference type="RefSeq" id="WP_212141494.1">
    <property type="nucleotide sequence ID" value="NZ_JAGSSW010000001.1"/>
</dbReference>
<evidence type="ECO:0000256" key="2">
    <source>
        <dbReference type="NCBIfam" id="TIGR03584"/>
    </source>
</evidence>
<evidence type="ECO:0000256" key="1">
    <source>
        <dbReference type="ARBA" id="ARBA00010726"/>
    </source>
</evidence>
<dbReference type="Gene3D" id="3.90.550.10">
    <property type="entry name" value="Spore Coat Polysaccharide Biosynthesis Protein SpsA, Chain A"/>
    <property type="match status" value="1"/>
</dbReference>
<dbReference type="Pfam" id="PF02348">
    <property type="entry name" value="CTP_transf_3"/>
    <property type="match status" value="1"/>
</dbReference>
<evidence type="ECO:0000313" key="4">
    <source>
        <dbReference type="Proteomes" id="UP000682951"/>
    </source>
</evidence>
<dbReference type="PANTHER" id="PTHR21485:SF6">
    <property type="entry name" value="N-ACYLNEURAMINATE CYTIDYLYLTRANSFERASE-RELATED"/>
    <property type="match status" value="1"/>
</dbReference>
<dbReference type="SUPFAM" id="SSF53448">
    <property type="entry name" value="Nucleotide-diphospho-sugar transferases"/>
    <property type="match status" value="1"/>
</dbReference>
<keyword evidence="3" id="KW-0808">Transferase</keyword>
<dbReference type="Proteomes" id="UP000682951">
    <property type="component" value="Unassembled WGS sequence"/>
</dbReference>